<sequence>MNKKTVIIKEKKEFNIFQSLINQIIIDGFRLPNQVFQPPLNKFVFEEFDWSMSAEFWETIQSLALQSADSYVLMAVIEPNPIDYFYKEFGYYSWFKIPTTSSTDDYWSILELEPEGSPADAVVFNSDVVVWVSPSKSWAIWGERSHGVCVLATRNELDQLQLSTWRTVDKAINELIPLQYTNKKVPEDFSDLLTINYFNKQSSF</sequence>
<dbReference type="Proteomes" id="UP000565468">
    <property type="component" value="Unassembled WGS sequence"/>
</dbReference>
<protein>
    <submittedName>
        <fullName evidence="1">Uncharacterized protein</fullName>
    </submittedName>
</protein>
<dbReference type="EMBL" id="JABBPN010000002">
    <property type="protein sequence ID" value="NMO94916.1"/>
    <property type="molecule type" value="Genomic_DNA"/>
</dbReference>
<proteinExistence type="predicted"/>
<evidence type="ECO:0000313" key="1">
    <source>
        <dbReference type="EMBL" id="NMO94916.1"/>
    </source>
</evidence>
<accession>A0A848M2Y1</accession>
<name>A0A848M2Y1_PAELE</name>
<reference evidence="1 2" key="1">
    <citation type="submission" date="2020-04" db="EMBL/GenBank/DDBJ databases">
        <title>Paenibacillus algicola sp. nov., a novel marine bacterium producing alginate lyase.</title>
        <authorList>
            <person name="Huang H."/>
        </authorList>
    </citation>
    <scope>NUCLEOTIDE SEQUENCE [LARGE SCALE GENOMIC DNA]</scope>
    <source>
        <strain evidence="1 2">L7-75</strain>
    </source>
</reference>
<dbReference type="AlphaFoldDB" id="A0A848M2Y1"/>
<gene>
    <name evidence="1" type="ORF">HII30_03815</name>
</gene>
<organism evidence="1 2">
    <name type="scientific">Paenibacillus lemnae</name>
    <dbReference type="NCBI Taxonomy" id="1330551"/>
    <lineage>
        <taxon>Bacteria</taxon>
        <taxon>Bacillati</taxon>
        <taxon>Bacillota</taxon>
        <taxon>Bacilli</taxon>
        <taxon>Bacillales</taxon>
        <taxon>Paenibacillaceae</taxon>
        <taxon>Paenibacillus</taxon>
    </lineage>
</organism>
<evidence type="ECO:0000313" key="2">
    <source>
        <dbReference type="Proteomes" id="UP000565468"/>
    </source>
</evidence>
<dbReference type="RefSeq" id="WP_169503657.1">
    <property type="nucleotide sequence ID" value="NZ_JABBPN010000002.1"/>
</dbReference>
<comment type="caution">
    <text evidence="1">The sequence shown here is derived from an EMBL/GenBank/DDBJ whole genome shotgun (WGS) entry which is preliminary data.</text>
</comment>
<keyword evidence="2" id="KW-1185">Reference proteome</keyword>